<accession>A0ABY4BEX6</accession>
<evidence type="ECO:0000313" key="1">
    <source>
        <dbReference type="EMBL" id="UOE36827.1"/>
    </source>
</evidence>
<name>A0ABY4BEX6_9BACT</name>
<geneLocation type="plasmid" evidence="1 2">
    <name>unnamed5</name>
</geneLocation>
<dbReference type="RefSeq" id="WP_243521044.1">
    <property type="nucleotide sequence ID" value="NZ_CP094539.1"/>
</dbReference>
<reference evidence="1 2" key="1">
    <citation type="submission" date="2022-03" db="EMBL/GenBank/DDBJ databases">
        <title>Hymenobactersp. isolated from the air.</title>
        <authorList>
            <person name="Won M."/>
            <person name="Kwon S.-W."/>
        </authorList>
    </citation>
    <scope>NUCLEOTIDE SEQUENCE [LARGE SCALE GENOMIC DNA]</scope>
    <source>
        <strain evidence="1 2">KACC 22596</strain>
        <plasmid evidence="1 2">unnamed5</plasmid>
    </source>
</reference>
<dbReference type="Proteomes" id="UP000831390">
    <property type="component" value="Plasmid unnamed5"/>
</dbReference>
<evidence type="ECO:0000313" key="2">
    <source>
        <dbReference type="Proteomes" id="UP000831390"/>
    </source>
</evidence>
<keyword evidence="1" id="KW-0614">Plasmid</keyword>
<protein>
    <submittedName>
        <fullName evidence="1">Abi family protein</fullName>
    </submittedName>
</protein>
<organism evidence="1 2">
    <name type="scientific">Hymenobacter monticola</name>
    <dbReference type="NCBI Taxonomy" id="1705399"/>
    <lineage>
        <taxon>Bacteria</taxon>
        <taxon>Pseudomonadati</taxon>
        <taxon>Bacteroidota</taxon>
        <taxon>Cytophagia</taxon>
        <taxon>Cytophagales</taxon>
        <taxon>Hymenobacteraceae</taxon>
        <taxon>Hymenobacter</taxon>
    </lineage>
</organism>
<proteinExistence type="predicted"/>
<sequence length="227" mass="25991">MKYADFEQIISAPRLGRYVRACGNNTKKAMMLYRLNLRLSQELYTVVSCFEIALRNAVDAHYTARLGSDWLRNAVAPGGIFDTNRCRKTADVIRTGIRRLGPLYTHHKLVAEMDFGLWRYLFAQPQFYAAHQTLLQIFPAKPSSTPLIQYNQTLIFNELAQVNDVRNRMAHHEPICFQVGGAAISSAYVRQQYGLIKTLFQWMGVDEADLLYGLDHIEAVCDKLDRL</sequence>
<gene>
    <name evidence="1" type="ORF">MTP16_25695</name>
</gene>
<keyword evidence="2" id="KW-1185">Reference proteome</keyword>
<dbReference type="EMBL" id="CP094539">
    <property type="protein sequence ID" value="UOE36827.1"/>
    <property type="molecule type" value="Genomic_DNA"/>
</dbReference>